<reference evidence="1 2" key="1">
    <citation type="submission" date="2023-01" db="EMBL/GenBank/DDBJ databases">
        <title>Complete genome sequence of Marinomonas pontica strain 200518_36.</title>
        <authorList>
            <person name="Ueki S."/>
            <person name="Gajardo G."/>
            <person name="Maruyama F."/>
        </authorList>
    </citation>
    <scope>NUCLEOTIDE SEQUENCE [LARGE SCALE GENOMIC DNA]</scope>
    <source>
        <strain evidence="1 2">200518_36</strain>
    </source>
</reference>
<organism evidence="1 2">
    <name type="scientific">Marinomonas pontica</name>
    <dbReference type="NCBI Taxonomy" id="264739"/>
    <lineage>
        <taxon>Bacteria</taxon>
        <taxon>Pseudomonadati</taxon>
        <taxon>Pseudomonadota</taxon>
        <taxon>Gammaproteobacteria</taxon>
        <taxon>Oceanospirillales</taxon>
        <taxon>Oceanospirillaceae</taxon>
        <taxon>Marinomonas</taxon>
    </lineage>
</organism>
<dbReference type="EMBL" id="AP027271">
    <property type="protein sequence ID" value="BDX02555.1"/>
    <property type="molecule type" value="Genomic_DNA"/>
</dbReference>
<dbReference type="Proteomes" id="UP001307608">
    <property type="component" value="Chromosome"/>
</dbReference>
<protein>
    <submittedName>
        <fullName evidence="1">Uncharacterized protein</fullName>
    </submittedName>
</protein>
<name>A0ABM8FE04_9GAMM</name>
<evidence type="ECO:0000313" key="2">
    <source>
        <dbReference type="Proteomes" id="UP001307608"/>
    </source>
</evidence>
<evidence type="ECO:0000313" key="1">
    <source>
        <dbReference type="EMBL" id="BDX02555.1"/>
    </source>
</evidence>
<proteinExistence type="predicted"/>
<gene>
    <name evidence="1" type="ORF">MACH16_13030</name>
</gene>
<sequence length="50" mass="5532">MTMQTCFPSRQTVNRLTLHMAATINTKDIKGTAKAPISWRPAAIAHCSFI</sequence>
<accession>A0ABM8FE04</accession>
<keyword evidence="2" id="KW-1185">Reference proteome</keyword>